<accession>A0ABZ1SRE9</accession>
<dbReference type="Proteomes" id="UP001432011">
    <property type="component" value="Chromosome"/>
</dbReference>
<protein>
    <submittedName>
        <fullName evidence="1">Uncharacterized protein</fullName>
    </submittedName>
</protein>
<reference evidence="1" key="1">
    <citation type="submission" date="2022-10" db="EMBL/GenBank/DDBJ databases">
        <title>The complete genomes of actinobacterial strains from the NBC collection.</title>
        <authorList>
            <person name="Joergensen T.S."/>
            <person name="Alvarez Arevalo M."/>
            <person name="Sterndorff E.B."/>
            <person name="Faurdal D."/>
            <person name="Vuksanovic O."/>
            <person name="Mourched A.-S."/>
            <person name="Charusanti P."/>
            <person name="Shaw S."/>
            <person name="Blin K."/>
            <person name="Weber T."/>
        </authorList>
    </citation>
    <scope>NUCLEOTIDE SEQUENCE</scope>
    <source>
        <strain evidence="1">NBC_00254</strain>
    </source>
</reference>
<keyword evidence="2" id="KW-1185">Reference proteome</keyword>
<proteinExistence type="predicted"/>
<evidence type="ECO:0000313" key="2">
    <source>
        <dbReference type="Proteomes" id="UP001432011"/>
    </source>
</evidence>
<sequence length="76" mass="8106">MRIAADSSLGSAFGAGGLDGRAVAGGRQVASEGLRLAVIPVGFQPAIGLSWMLLERDSFLRVVGRPLLAWWRLVWV</sequence>
<organism evidence="1 2">
    <name type="scientific">Microbispora hainanensis</name>
    <dbReference type="NCBI Taxonomy" id="568844"/>
    <lineage>
        <taxon>Bacteria</taxon>
        <taxon>Bacillati</taxon>
        <taxon>Actinomycetota</taxon>
        <taxon>Actinomycetes</taxon>
        <taxon>Streptosporangiales</taxon>
        <taxon>Streptosporangiaceae</taxon>
        <taxon>Microbispora</taxon>
    </lineage>
</organism>
<gene>
    <name evidence="1" type="ORF">OG913_00740</name>
</gene>
<dbReference type="RefSeq" id="WP_261985625.1">
    <property type="nucleotide sequence ID" value="NZ_CP108085.1"/>
</dbReference>
<dbReference type="EMBL" id="CP108085">
    <property type="protein sequence ID" value="WUP75591.1"/>
    <property type="molecule type" value="Genomic_DNA"/>
</dbReference>
<name>A0ABZ1SRE9_9ACTN</name>
<evidence type="ECO:0000313" key="1">
    <source>
        <dbReference type="EMBL" id="WUP75591.1"/>
    </source>
</evidence>